<comment type="caution">
    <text evidence="2">The sequence shown here is derived from an EMBL/GenBank/DDBJ whole genome shotgun (WGS) entry which is preliminary data.</text>
</comment>
<dbReference type="PANTHER" id="PTHR10174:SF222">
    <property type="entry name" value="GH10083P-RELATED"/>
    <property type="match status" value="1"/>
</dbReference>
<proteinExistence type="predicted"/>
<accession>A0A8K0D7N2</accession>
<dbReference type="Pfam" id="PF00650">
    <property type="entry name" value="CRAL_TRIO"/>
    <property type="match status" value="1"/>
</dbReference>
<keyword evidence="3" id="KW-1185">Reference proteome</keyword>
<dbReference type="SUPFAM" id="SSF52087">
    <property type="entry name" value="CRAL/TRIO domain"/>
    <property type="match status" value="1"/>
</dbReference>
<gene>
    <name evidence="2" type="ORF">ILUMI_05469</name>
</gene>
<dbReference type="Gene3D" id="3.40.525.10">
    <property type="entry name" value="CRAL-TRIO lipid binding domain"/>
    <property type="match status" value="1"/>
</dbReference>
<dbReference type="Gene3D" id="1.20.5.1200">
    <property type="entry name" value="Alpha-tocopherol transfer"/>
    <property type="match status" value="1"/>
</dbReference>
<dbReference type="GO" id="GO:1902936">
    <property type="term" value="F:phosphatidylinositol bisphosphate binding"/>
    <property type="evidence" value="ECO:0007669"/>
    <property type="project" value="TreeGrafter"/>
</dbReference>
<dbReference type="PRINTS" id="PR00180">
    <property type="entry name" value="CRETINALDHBP"/>
</dbReference>
<dbReference type="InterPro" id="IPR001251">
    <property type="entry name" value="CRAL-TRIO_dom"/>
</dbReference>
<dbReference type="PROSITE" id="PS50191">
    <property type="entry name" value="CRAL_TRIO"/>
    <property type="match status" value="1"/>
</dbReference>
<evidence type="ECO:0000259" key="1">
    <source>
        <dbReference type="PROSITE" id="PS50191"/>
    </source>
</evidence>
<dbReference type="EMBL" id="VTPC01002030">
    <property type="protein sequence ID" value="KAF2900714.1"/>
    <property type="molecule type" value="Genomic_DNA"/>
</dbReference>
<protein>
    <recommendedName>
        <fullName evidence="1">CRAL-TRIO domain-containing protein</fullName>
    </recommendedName>
</protein>
<sequence>MVADDQFLRRFLHCCDHSLEKTKNLLDLCYTVRSQAPEIFANRDPTSYAIQNILNVTDMIPLPKLTDKNYKLFIYRLADPDPDKYVFADALKTFFAVADIRMLCDPAFPDGEIPIFDMTGFSLRHASKVNLPILKKYMVYTQEAHPVRLKQIHIVNVPPFLDKVLAIVKPFMRSEVSAMLHFHPPNSTSLHEFIPKDLLPEEYGGNIGRLSDIKAEWIKKVMDNRDYLLDNARWKVDECKRPTENTNGKQLFGVQGSFRSLSID</sequence>
<evidence type="ECO:0000313" key="3">
    <source>
        <dbReference type="Proteomes" id="UP000801492"/>
    </source>
</evidence>
<feature type="domain" description="CRAL-TRIO" evidence="1">
    <location>
        <begin position="115"/>
        <end position="211"/>
    </location>
</feature>
<evidence type="ECO:0000313" key="2">
    <source>
        <dbReference type="EMBL" id="KAF2900714.1"/>
    </source>
</evidence>
<dbReference type="GO" id="GO:0016020">
    <property type="term" value="C:membrane"/>
    <property type="evidence" value="ECO:0007669"/>
    <property type="project" value="TreeGrafter"/>
</dbReference>
<dbReference type="OrthoDB" id="6682367at2759"/>
<dbReference type="SMART" id="SM00516">
    <property type="entry name" value="SEC14"/>
    <property type="match status" value="1"/>
</dbReference>
<dbReference type="PANTHER" id="PTHR10174">
    <property type="entry name" value="ALPHA-TOCOPHEROL TRANSFER PROTEIN-RELATED"/>
    <property type="match status" value="1"/>
</dbReference>
<dbReference type="AlphaFoldDB" id="A0A8K0D7N2"/>
<name>A0A8K0D7N2_IGNLU</name>
<dbReference type="Proteomes" id="UP000801492">
    <property type="component" value="Unassembled WGS sequence"/>
</dbReference>
<reference evidence="2" key="1">
    <citation type="submission" date="2019-08" db="EMBL/GenBank/DDBJ databases">
        <title>The genome of the North American firefly Photinus pyralis.</title>
        <authorList>
            <consortium name="Photinus pyralis genome working group"/>
            <person name="Fallon T.R."/>
            <person name="Sander Lower S.E."/>
            <person name="Weng J.-K."/>
        </authorList>
    </citation>
    <scope>NUCLEOTIDE SEQUENCE</scope>
    <source>
        <strain evidence="2">TRF0915ILg1</strain>
        <tissue evidence="2">Whole body</tissue>
    </source>
</reference>
<dbReference type="InterPro" id="IPR036273">
    <property type="entry name" value="CRAL/TRIO_N_dom_sf"/>
</dbReference>
<organism evidence="2 3">
    <name type="scientific">Ignelater luminosus</name>
    <name type="common">Cucubano</name>
    <name type="synonym">Pyrophorus luminosus</name>
    <dbReference type="NCBI Taxonomy" id="2038154"/>
    <lineage>
        <taxon>Eukaryota</taxon>
        <taxon>Metazoa</taxon>
        <taxon>Ecdysozoa</taxon>
        <taxon>Arthropoda</taxon>
        <taxon>Hexapoda</taxon>
        <taxon>Insecta</taxon>
        <taxon>Pterygota</taxon>
        <taxon>Neoptera</taxon>
        <taxon>Endopterygota</taxon>
        <taxon>Coleoptera</taxon>
        <taxon>Polyphaga</taxon>
        <taxon>Elateriformia</taxon>
        <taxon>Elateroidea</taxon>
        <taxon>Elateridae</taxon>
        <taxon>Agrypninae</taxon>
        <taxon>Pyrophorini</taxon>
        <taxon>Ignelater</taxon>
    </lineage>
</organism>
<dbReference type="SUPFAM" id="SSF46938">
    <property type="entry name" value="CRAL/TRIO N-terminal domain"/>
    <property type="match status" value="1"/>
</dbReference>
<dbReference type="InterPro" id="IPR036865">
    <property type="entry name" value="CRAL-TRIO_dom_sf"/>
</dbReference>
<dbReference type="CDD" id="cd00170">
    <property type="entry name" value="SEC14"/>
    <property type="match status" value="1"/>
</dbReference>